<evidence type="ECO:0000313" key="2">
    <source>
        <dbReference type="EMBL" id="MCV9885973.1"/>
    </source>
</evidence>
<comment type="caution">
    <text evidence="2">The sequence shown here is derived from an EMBL/GenBank/DDBJ whole genome shotgun (WGS) entry which is preliminary data.</text>
</comment>
<dbReference type="PANTHER" id="PTHR43777:SF1">
    <property type="entry name" value="MOLYBDENUM COFACTOR CYTIDYLYLTRANSFERASE"/>
    <property type="match status" value="1"/>
</dbReference>
<accession>A0ABT3DFY5</accession>
<evidence type="ECO:0000313" key="3">
    <source>
        <dbReference type="Proteomes" id="UP001526147"/>
    </source>
</evidence>
<reference evidence="2 3" key="1">
    <citation type="submission" date="2022-10" db="EMBL/GenBank/DDBJ databases">
        <title>Draft genome assembly of moderately radiation resistant bacterium Metabacillus halosaccharovorans.</title>
        <authorList>
            <person name="Pal S."/>
            <person name="Gopinathan A."/>
        </authorList>
    </citation>
    <scope>NUCLEOTIDE SEQUENCE [LARGE SCALE GENOMIC DNA]</scope>
    <source>
        <strain evidence="2 3">VITHBRA001</strain>
    </source>
</reference>
<protein>
    <submittedName>
        <fullName evidence="2">Nucleotidyltransferase family protein</fullName>
    </submittedName>
</protein>
<dbReference type="Gene3D" id="3.90.550.10">
    <property type="entry name" value="Spore Coat Polysaccharide Biosynthesis Protein SpsA, Chain A"/>
    <property type="match status" value="1"/>
</dbReference>
<evidence type="ECO:0000259" key="1">
    <source>
        <dbReference type="Pfam" id="PF12804"/>
    </source>
</evidence>
<organism evidence="2 3">
    <name type="scientific">Metabacillus halosaccharovorans</name>
    <dbReference type="NCBI Taxonomy" id="930124"/>
    <lineage>
        <taxon>Bacteria</taxon>
        <taxon>Bacillati</taxon>
        <taxon>Bacillota</taxon>
        <taxon>Bacilli</taxon>
        <taxon>Bacillales</taxon>
        <taxon>Bacillaceae</taxon>
        <taxon>Metabacillus</taxon>
    </lineage>
</organism>
<feature type="domain" description="MobA-like NTP transferase" evidence="1">
    <location>
        <begin position="9"/>
        <end position="172"/>
    </location>
</feature>
<dbReference type="EMBL" id="JAOYEY010000035">
    <property type="protein sequence ID" value="MCV9885973.1"/>
    <property type="molecule type" value="Genomic_DNA"/>
</dbReference>
<gene>
    <name evidence="2" type="ORF">OIH86_09910</name>
</gene>
<dbReference type="InterPro" id="IPR025877">
    <property type="entry name" value="MobA-like_NTP_Trfase"/>
</dbReference>
<name>A0ABT3DFY5_9BACI</name>
<proteinExistence type="predicted"/>
<dbReference type="SUPFAM" id="SSF53448">
    <property type="entry name" value="Nucleotide-diphospho-sugar transferases"/>
    <property type="match status" value="1"/>
</dbReference>
<sequence>MSSYEHIVGIYLAAGHSSRMGTCKLSLPFAGVPLGAMALKEIAQSKINSLLIVTKDLQTSWLRSVEMLLTNTVHWENIISLQAHLGQSYSLQAGIQRAIQIGADSVVIFLADQPFITSHTINHLIHQSNKEKDFVAAFDGEHTKPPILFQKKAFPFLLSTTGDQGARSLLKRGILKGVKIHVDPSKLIDIDTKEQYEYSKSLFNGVII</sequence>
<dbReference type="Proteomes" id="UP001526147">
    <property type="component" value="Unassembled WGS sequence"/>
</dbReference>
<keyword evidence="3" id="KW-1185">Reference proteome</keyword>
<dbReference type="Pfam" id="PF12804">
    <property type="entry name" value="NTP_transf_3"/>
    <property type="match status" value="1"/>
</dbReference>
<dbReference type="InterPro" id="IPR029044">
    <property type="entry name" value="Nucleotide-diphossugar_trans"/>
</dbReference>
<dbReference type="RefSeq" id="WP_264142656.1">
    <property type="nucleotide sequence ID" value="NZ_JAOYEY010000035.1"/>
</dbReference>
<dbReference type="CDD" id="cd04182">
    <property type="entry name" value="GT_2_like_f"/>
    <property type="match status" value="1"/>
</dbReference>
<dbReference type="PANTHER" id="PTHR43777">
    <property type="entry name" value="MOLYBDENUM COFACTOR CYTIDYLYLTRANSFERASE"/>
    <property type="match status" value="1"/>
</dbReference>